<dbReference type="Proteomes" id="UP000653156">
    <property type="component" value="Chromosome"/>
</dbReference>
<accession>A0A892ZKW0</accession>
<protein>
    <submittedName>
        <fullName evidence="1">Uncharacterized protein</fullName>
    </submittedName>
</protein>
<gene>
    <name evidence="1" type="ORF">JQU52_03130</name>
</gene>
<dbReference type="InterPro" id="IPR041289">
    <property type="entry name" value="Bact_RF_family3"/>
</dbReference>
<evidence type="ECO:0000313" key="1">
    <source>
        <dbReference type="EMBL" id="QRQ83253.1"/>
    </source>
</evidence>
<keyword evidence="2" id="KW-1185">Reference proteome</keyword>
<dbReference type="KEGG" id="ptes:JQU52_03130"/>
<sequence>MNLATIKTIQSKRAWPSVTITLPTYRTSPDNQKDSIRLKNQVKEAVERLQNEFGKRETADLVAQIETLADAVDHEYNLDGLVIFASSDYAELFKLPYRLPERVAIDNNFLTRDLVFAMKRSPLYWLAVLSEQGTRLFIAQKDQLQEVHAYGFPMSVSGEAASANPSQDISHVRDQIMTDLMRQAGQGIDEALKNLPAPVVVAGVDRNIGHYKDGTANQADVLLYVAGGYTDQSEHELGQLIWPQVKDVLAEARQQIFADVGNARGNNRFVGGLNECWKAAVDGRIDTLVVGEDLSIPARLSEDGRSVEPIDSPDAAGENVYADIIDEMIEHVMAADGKVVFVDTGSLSEFNPQRDLAAITRY</sequence>
<organism evidence="1 2">
    <name type="scientific">Paralysiella testudinis</name>
    <dbReference type="NCBI Taxonomy" id="2809020"/>
    <lineage>
        <taxon>Bacteria</taxon>
        <taxon>Pseudomonadati</taxon>
        <taxon>Pseudomonadota</taxon>
        <taxon>Betaproteobacteria</taxon>
        <taxon>Neisseriales</taxon>
        <taxon>Neisseriaceae</taxon>
        <taxon>Paralysiella</taxon>
    </lineage>
</organism>
<evidence type="ECO:0000313" key="2">
    <source>
        <dbReference type="Proteomes" id="UP000653156"/>
    </source>
</evidence>
<dbReference type="Pfam" id="PF18845">
    <property type="entry name" value="baeRF_family3"/>
    <property type="match status" value="1"/>
</dbReference>
<reference evidence="1" key="1">
    <citation type="submission" date="2021-02" db="EMBL/GenBank/DDBJ databases">
        <title>Neisseriaceae sp. 26B isolated from the cloaca of a Common Toad-headed Turtle (Mesoclemmys nasuta).</title>
        <authorList>
            <person name="Spergser J."/>
            <person name="Busse H.-J."/>
        </authorList>
    </citation>
    <scope>NUCLEOTIDE SEQUENCE</scope>
    <source>
        <strain evidence="1">26B</strain>
    </source>
</reference>
<proteinExistence type="predicted"/>
<dbReference type="AlphaFoldDB" id="A0A892ZKW0"/>
<dbReference type="EMBL" id="CP069798">
    <property type="protein sequence ID" value="QRQ83253.1"/>
    <property type="molecule type" value="Genomic_DNA"/>
</dbReference>
<name>A0A892ZKW0_9NEIS</name>